<accession>A0ABT8KH45</accession>
<evidence type="ECO:0000313" key="2">
    <source>
        <dbReference type="Proteomes" id="UP001172082"/>
    </source>
</evidence>
<dbReference type="RefSeq" id="WP_346750072.1">
    <property type="nucleotide sequence ID" value="NZ_JAUJEA010000001.1"/>
</dbReference>
<keyword evidence="2" id="KW-1185">Reference proteome</keyword>
<evidence type="ECO:0000313" key="1">
    <source>
        <dbReference type="EMBL" id="MDN5200045.1"/>
    </source>
</evidence>
<proteinExistence type="predicted"/>
<protein>
    <submittedName>
        <fullName evidence="1">Uncharacterized protein</fullName>
    </submittedName>
</protein>
<organism evidence="1 2">
    <name type="scientific">Splendidivirga corallicola</name>
    <dbReference type="NCBI Taxonomy" id="3051826"/>
    <lineage>
        <taxon>Bacteria</taxon>
        <taxon>Pseudomonadati</taxon>
        <taxon>Bacteroidota</taxon>
        <taxon>Cytophagia</taxon>
        <taxon>Cytophagales</taxon>
        <taxon>Splendidivirgaceae</taxon>
        <taxon>Splendidivirga</taxon>
    </lineage>
</organism>
<gene>
    <name evidence="1" type="ORF">QQ008_01700</name>
</gene>
<name>A0ABT8KH45_9BACT</name>
<comment type="caution">
    <text evidence="1">The sequence shown here is derived from an EMBL/GenBank/DDBJ whole genome shotgun (WGS) entry which is preliminary data.</text>
</comment>
<sequence>MKQVCSLLLLLFNFNVFSQSNVENHIQEIRKRYYHLINDDVNLVKSKIGKYNYYFEENHLRKVSYKTDSFKCEYYFDEDFIRDYAYFIYTVQGSDDQKIENRYYFAKDNLLIRWLDRDKREVKEENKNYCERQLKLIAKSTDLLTILRNHRLENLHPDYKNWVGQIDSKVKKLMALNLVPDTTQVNNVPDEYYYSHTVEFKNSSGILVKHVEFHGGDHGSSTSTSFFDLSGRKIYELTEGGDVFGHSNVTHQYFNNGEPFRIIYEKTVHGDYGNCTQFSHKYVAEIDD</sequence>
<dbReference type="EMBL" id="JAUJEA010000001">
    <property type="protein sequence ID" value="MDN5200045.1"/>
    <property type="molecule type" value="Genomic_DNA"/>
</dbReference>
<reference evidence="1" key="1">
    <citation type="submission" date="2023-06" db="EMBL/GenBank/DDBJ databases">
        <title>Genomic of Parafulvivirga corallium.</title>
        <authorList>
            <person name="Wang G."/>
        </authorList>
    </citation>
    <scope>NUCLEOTIDE SEQUENCE</scope>
    <source>
        <strain evidence="1">BMA10</strain>
    </source>
</reference>
<dbReference type="Proteomes" id="UP001172082">
    <property type="component" value="Unassembled WGS sequence"/>
</dbReference>